<dbReference type="AlphaFoldDB" id="A0A090X556"/>
<dbReference type="EMBL" id="BBNU01000004">
    <property type="protein sequence ID" value="GAL78947.1"/>
    <property type="molecule type" value="Genomic_DNA"/>
</dbReference>
<dbReference type="Proteomes" id="UP000029643">
    <property type="component" value="Unassembled WGS sequence"/>
</dbReference>
<evidence type="ECO:0000313" key="3">
    <source>
        <dbReference type="Proteomes" id="UP000029643"/>
    </source>
</evidence>
<name>A0A090X556_9FLAO</name>
<sequence length="41" mass="4377">MLQVWGADLFESYVGSIIGTMVLGAFILTPDFNGLGAVYLP</sequence>
<accession>A0A090X556</accession>
<protein>
    <submittedName>
        <fullName evidence="2">Pyrophosphate-energized proton pump</fullName>
        <ecNumber evidence="2">3.6.1.1</ecNumber>
    </submittedName>
</protein>
<feature type="transmembrane region" description="Helical" evidence="1">
    <location>
        <begin position="12"/>
        <end position="40"/>
    </location>
</feature>
<keyword evidence="1" id="KW-0472">Membrane</keyword>
<keyword evidence="1" id="KW-0812">Transmembrane</keyword>
<gene>
    <name evidence="2" type="ORF">JCM19274_3505</name>
</gene>
<proteinExistence type="predicted"/>
<evidence type="ECO:0000256" key="1">
    <source>
        <dbReference type="SAM" id="Phobius"/>
    </source>
</evidence>
<keyword evidence="2" id="KW-0378">Hydrolase</keyword>
<comment type="caution">
    <text evidence="2">The sequence shown here is derived from an EMBL/GenBank/DDBJ whole genome shotgun (WGS) entry which is preliminary data.</text>
</comment>
<keyword evidence="1" id="KW-1133">Transmembrane helix</keyword>
<organism evidence="2 3">
    <name type="scientific">Algibacter lectus</name>
    <dbReference type="NCBI Taxonomy" id="221126"/>
    <lineage>
        <taxon>Bacteria</taxon>
        <taxon>Pseudomonadati</taxon>
        <taxon>Bacteroidota</taxon>
        <taxon>Flavobacteriia</taxon>
        <taxon>Flavobacteriales</taxon>
        <taxon>Flavobacteriaceae</taxon>
        <taxon>Algibacter</taxon>
    </lineage>
</organism>
<dbReference type="GO" id="GO:0004427">
    <property type="term" value="F:inorganic diphosphate phosphatase activity"/>
    <property type="evidence" value="ECO:0007669"/>
    <property type="project" value="UniProtKB-EC"/>
</dbReference>
<dbReference type="EC" id="3.6.1.1" evidence="2"/>
<evidence type="ECO:0000313" key="2">
    <source>
        <dbReference type="EMBL" id="GAL78947.1"/>
    </source>
</evidence>
<reference evidence="2 3" key="1">
    <citation type="journal article" date="2014" name="Genome Announc.">
        <title>Draft Genome Sequences of Marine Flavobacterium Algibacter lectus Strains SS8 and NR4.</title>
        <authorList>
            <person name="Takatani N."/>
            <person name="Nakanishi M."/>
            <person name="Meirelles P."/>
            <person name="Mino S."/>
            <person name="Suda W."/>
            <person name="Oshima K."/>
            <person name="Hattori M."/>
            <person name="Ohkuma M."/>
            <person name="Hosokawa M."/>
            <person name="Miyashita K."/>
            <person name="Thompson F.L."/>
            <person name="Niwa A."/>
            <person name="Sawabe T."/>
            <person name="Sawabe T."/>
        </authorList>
    </citation>
    <scope>NUCLEOTIDE SEQUENCE [LARGE SCALE GENOMIC DNA]</scope>
    <source>
        <strain evidence="3">JCM19274</strain>
    </source>
</reference>